<reference evidence="2" key="1">
    <citation type="submission" date="2013-10" db="EMBL/GenBank/DDBJ databases">
        <title>Genomic analysis of the causative agents of coccidiosis in chickens.</title>
        <authorList>
            <person name="Reid A.J."/>
            <person name="Blake D."/>
            <person name="Billington K."/>
            <person name="Browne H."/>
            <person name="Dunn M."/>
            <person name="Hung S."/>
            <person name="Kawahara F."/>
            <person name="Miranda-Saavedra D."/>
            <person name="Mourier T."/>
            <person name="Nagra H."/>
            <person name="Otto T.D."/>
            <person name="Rawlings N."/>
            <person name="Sanchez A."/>
            <person name="Sanders M."/>
            <person name="Subramaniam C."/>
            <person name="Tay Y."/>
            <person name="Dear P."/>
            <person name="Doerig C."/>
            <person name="Gruber A."/>
            <person name="Parkinson J."/>
            <person name="Shirley M."/>
            <person name="Wan K.L."/>
            <person name="Berriman M."/>
            <person name="Tomley F."/>
            <person name="Pain A."/>
        </authorList>
    </citation>
    <scope>NUCLEOTIDE SEQUENCE [LARGE SCALE GENOMIC DNA]</scope>
    <source>
        <strain evidence="2">Houghton</strain>
    </source>
</reference>
<dbReference type="PANTHER" id="PTHR24330:SF19">
    <property type="entry name" value="MEDIATOR OF RNA POLYMERASE II TRANSCRIPTION SUBUNIT 29"/>
    <property type="match status" value="1"/>
</dbReference>
<organism evidence="2 3">
    <name type="scientific">Eimeria acervulina</name>
    <name type="common">Coccidian parasite</name>
    <dbReference type="NCBI Taxonomy" id="5801"/>
    <lineage>
        <taxon>Eukaryota</taxon>
        <taxon>Sar</taxon>
        <taxon>Alveolata</taxon>
        <taxon>Apicomplexa</taxon>
        <taxon>Conoidasida</taxon>
        <taxon>Coccidia</taxon>
        <taxon>Eucoccidiorida</taxon>
        <taxon>Eimeriorina</taxon>
        <taxon>Eimeriidae</taxon>
        <taxon>Eimeria</taxon>
    </lineage>
</organism>
<dbReference type="OrthoDB" id="349330at2759"/>
<feature type="compositionally biased region" description="Low complexity" evidence="1">
    <location>
        <begin position="147"/>
        <end position="171"/>
    </location>
</feature>
<keyword evidence="3" id="KW-1185">Reference proteome</keyword>
<dbReference type="InterPro" id="IPR052145">
    <property type="entry name" value="Mediator/Homeobox_domain"/>
</dbReference>
<evidence type="ECO:0000313" key="3">
    <source>
        <dbReference type="Proteomes" id="UP000018050"/>
    </source>
</evidence>
<sequence length="265" mass="30449">MSDEEFWGILGLSEDVGPRAVFNALSKWRKENKTSPLAPKLHRKWLEVFEKRLLQQLQQLQQQEEIAAKRDTWSSRFFRLLLGGDTLNAAQPRDLVRRPSEMDPQYAETAGLSPRFRSLVEEVQQQQQQQQHGSNSSFLKRYTDPKTSSNTNCSSSSSNTSSSNSNSCSSSRPSTAFQLGLSSLLPLRRVLTGGVIAQWWLASALHRLKAPQQQQQQQQQQLQQQQQQEQEQQQEEGGYEEDMEEQEGTEWLFDDPEFPLSFKED</sequence>
<dbReference type="AlphaFoldDB" id="U6GLH5"/>
<feature type="compositionally biased region" description="Acidic residues" evidence="1">
    <location>
        <begin position="232"/>
        <end position="257"/>
    </location>
</feature>
<dbReference type="EMBL" id="HG671148">
    <property type="protein sequence ID" value="CDI80138.1"/>
    <property type="molecule type" value="Genomic_DNA"/>
</dbReference>
<gene>
    <name evidence="2" type="ORF">EAH_00049420</name>
</gene>
<evidence type="ECO:0000256" key="1">
    <source>
        <dbReference type="SAM" id="MobiDB-lite"/>
    </source>
</evidence>
<protein>
    <submittedName>
        <fullName evidence="2">Uncharacterized protein</fullName>
    </submittedName>
</protein>
<evidence type="ECO:0000313" key="2">
    <source>
        <dbReference type="EMBL" id="CDI80138.1"/>
    </source>
</evidence>
<accession>U6GLH5</accession>
<dbReference type="RefSeq" id="XP_013249859.1">
    <property type="nucleotide sequence ID" value="XM_013394405.1"/>
</dbReference>
<reference evidence="2" key="2">
    <citation type="submission" date="2013-10" db="EMBL/GenBank/DDBJ databases">
        <authorList>
            <person name="Aslett M."/>
        </authorList>
    </citation>
    <scope>NUCLEOTIDE SEQUENCE [LARGE SCALE GENOMIC DNA]</scope>
    <source>
        <strain evidence="2">Houghton</strain>
    </source>
</reference>
<proteinExistence type="predicted"/>
<dbReference type="Proteomes" id="UP000018050">
    <property type="component" value="Unassembled WGS sequence"/>
</dbReference>
<feature type="region of interest" description="Disordered" evidence="1">
    <location>
        <begin position="122"/>
        <end position="175"/>
    </location>
</feature>
<dbReference type="GeneID" id="25273012"/>
<feature type="compositionally biased region" description="Low complexity" evidence="1">
    <location>
        <begin position="215"/>
        <end position="231"/>
    </location>
</feature>
<dbReference type="VEuPathDB" id="ToxoDB:EAH_00049420"/>
<name>U6GLH5_EIMAC</name>
<dbReference type="PANTHER" id="PTHR24330">
    <property type="entry name" value="HOMEOBOX PROTEIN BARH-LIKE"/>
    <property type="match status" value="1"/>
</dbReference>
<feature type="region of interest" description="Disordered" evidence="1">
    <location>
        <begin position="215"/>
        <end position="265"/>
    </location>
</feature>